<organism evidence="1 2">
    <name type="scientific">Candidatus Acidulodesulfobacterium acidiphilum</name>
    <dbReference type="NCBI Taxonomy" id="2597224"/>
    <lineage>
        <taxon>Bacteria</taxon>
        <taxon>Deltaproteobacteria</taxon>
        <taxon>Candidatus Acidulodesulfobacterales</taxon>
        <taxon>Candidatus Acidulodesulfobacterium</taxon>
    </lineage>
</organism>
<dbReference type="GO" id="GO:0006261">
    <property type="term" value="P:DNA-templated DNA replication"/>
    <property type="evidence" value="ECO:0007669"/>
    <property type="project" value="TreeGrafter"/>
</dbReference>
<name>A0A520XGI8_9DELT</name>
<sequence length="380" mass="42437">MALNYNLSEIIGHKKQTDFLSGLYGSQRMPSGLLFYGQKNIGKNITALSFAASVLCGDYAENFQAAAASSSLNFCGKCPSCFSFLNGMNQNIFMVESSGNSIKIETIHQITSFLALKPQYPTHRFIIIDDASAMNPSASNALLKILEEPQEKTVFILITSNIGTLAPTIVSRCILLGFAPIADEILSGAVKLKYPDINDNKLKIFLKLARGSYSGFIKLIEGGYLEKRDFLINGIFEKLFSEFKKRGDIYGISAEFASKFMFQEKVSKSKNAKKKNGSIDTEVKVKDASADEDEEKTYIFELILFIFRDIYIYSLLKDEEILYNEDIAGEIKKFALESGVSPDDIRHMIETTVLYIEKINSYNLNKSISIDSYFSNLISA</sequence>
<accession>A0A520XGI8</accession>
<dbReference type="InterPro" id="IPR027417">
    <property type="entry name" value="P-loop_NTPase"/>
</dbReference>
<dbReference type="PANTHER" id="PTHR11669">
    <property type="entry name" value="REPLICATION FACTOR C / DNA POLYMERASE III GAMMA-TAU SUBUNIT"/>
    <property type="match status" value="1"/>
</dbReference>
<reference evidence="1 2" key="1">
    <citation type="submission" date="2019-01" db="EMBL/GenBank/DDBJ databases">
        <title>Insights into ecological role of a new deltaproteobacterial order Candidatus Sinidesulfobacterales (Sva0485) by metagenomics and metatranscriptomics.</title>
        <authorList>
            <person name="Tan S."/>
            <person name="Liu J."/>
            <person name="Fang Y."/>
            <person name="Hedlund B."/>
            <person name="Lian Z.-H."/>
            <person name="Huang L.-Y."/>
            <person name="Li J.-T."/>
            <person name="Huang L.-N."/>
            <person name="Li W.-J."/>
            <person name="Jiang H.-C."/>
            <person name="Dong H.-L."/>
            <person name="Shu W.-S."/>
        </authorList>
    </citation>
    <scope>NUCLEOTIDE SEQUENCE [LARGE SCALE GENOMIC DNA]</scope>
    <source>
        <strain evidence="1">AP4</strain>
    </source>
</reference>
<comment type="caution">
    <text evidence="1">The sequence shown here is derived from an EMBL/GenBank/DDBJ whole genome shotgun (WGS) entry which is preliminary data.</text>
</comment>
<gene>
    <name evidence="1" type="ORF">EVJ48_02050</name>
</gene>
<dbReference type="PANTHER" id="PTHR11669:SF8">
    <property type="entry name" value="DNA POLYMERASE III SUBUNIT DELTA"/>
    <property type="match status" value="1"/>
</dbReference>
<evidence type="ECO:0000313" key="1">
    <source>
        <dbReference type="EMBL" id="RZV40299.1"/>
    </source>
</evidence>
<proteinExistence type="predicted"/>
<protein>
    <submittedName>
        <fullName evidence="1">AAA family ATPase</fullName>
    </submittedName>
</protein>
<dbReference type="AlphaFoldDB" id="A0A520XGI8"/>
<dbReference type="InterPro" id="IPR050238">
    <property type="entry name" value="DNA_Rep/Repair_Clamp_Loader"/>
</dbReference>
<dbReference type="SUPFAM" id="SSF52540">
    <property type="entry name" value="P-loop containing nucleoside triphosphate hydrolases"/>
    <property type="match status" value="1"/>
</dbReference>
<dbReference type="Gene3D" id="3.40.50.300">
    <property type="entry name" value="P-loop containing nucleotide triphosphate hydrolases"/>
    <property type="match status" value="1"/>
</dbReference>
<dbReference type="Pfam" id="PF13177">
    <property type="entry name" value="DNA_pol3_delta2"/>
    <property type="match status" value="1"/>
</dbReference>
<evidence type="ECO:0000313" key="2">
    <source>
        <dbReference type="Proteomes" id="UP000322454"/>
    </source>
</evidence>
<dbReference type="EMBL" id="SHMQ01000002">
    <property type="protein sequence ID" value="RZV40299.1"/>
    <property type="molecule type" value="Genomic_DNA"/>
</dbReference>
<dbReference type="Proteomes" id="UP000322454">
    <property type="component" value="Unassembled WGS sequence"/>
</dbReference>